<dbReference type="EMBL" id="NCKV01016246">
    <property type="protein sequence ID" value="RWS20661.1"/>
    <property type="molecule type" value="Genomic_DNA"/>
</dbReference>
<dbReference type="Gene3D" id="3.60.10.10">
    <property type="entry name" value="Endonuclease/exonuclease/phosphatase"/>
    <property type="match status" value="1"/>
</dbReference>
<keyword evidence="2" id="KW-0378">Hydrolase</keyword>
<evidence type="ECO:0000256" key="2">
    <source>
        <dbReference type="ARBA" id="ARBA00022801"/>
    </source>
</evidence>
<evidence type="ECO:0000256" key="1">
    <source>
        <dbReference type="ARBA" id="ARBA00010774"/>
    </source>
</evidence>
<dbReference type="AlphaFoldDB" id="A0A443RZG6"/>
<dbReference type="STRING" id="299467.A0A443RZG6"/>
<dbReference type="Proteomes" id="UP000288716">
    <property type="component" value="Unassembled WGS sequence"/>
</dbReference>
<comment type="similarity">
    <text evidence="1">Belongs to the CCR4/nocturin family.</text>
</comment>
<accession>A0A443RZG6</accession>
<dbReference type="OrthoDB" id="276515at2759"/>
<dbReference type="InterPro" id="IPR005135">
    <property type="entry name" value="Endo/exonuclease/phosphatase"/>
</dbReference>
<dbReference type="InterPro" id="IPR036691">
    <property type="entry name" value="Endo/exonu/phosph_ase_sf"/>
</dbReference>
<evidence type="ECO:0000313" key="6">
    <source>
        <dbReference type="Proteomes" id="UP000288716"/>
    </source>
</evidence>
<gene>
    <name evidence="5" type="ORF">B4U80_08852</name>
</gene>
<proteinExistence type="inferred from homology"/>
<dbReference type="GO" id="GO:0000175">
    <property type="term" value="F:3'-5'-RNA exonuclease activity"/>
    <property type="evidence" value="ECO:0007669"/>
    <property type="project" value="TreeGrafter"/>
</dbReference>
<dbReference type="GO" id="GO:0006139">
    <property type="term" value="P:nucleobase-containing compound metabolic process"/>
    <property type="evidence" value="ECO:0007669"/>
    <property type="project" value="UniProtKB-ARBA"/>
</dbReference>
<name>A0A443RZG6_9ACAR</name>
<dbReference type="Pfam" id="PF03372">
    <property type="entry name" value="Exo_endo_phos"/>
    <property type="match status" value="1"/>
</dbReference>
<evidence type="ECO:0000256" key="3">
    <source>
        <dbReference type="ARBA" id="ARBA00023807"/>
    </source>
</evidence>
<evidence type="ECO:0000313" key="5">
    <source>
        <dbReference type="EMBL" id="RWS20661.1"/>
    </source>
</evidence>
<reference evidence="5 6" key="1">
    <citation type="journal article" date="2018" name="Gigascience">
        <title>Genomes of trombidid mites reveal novel predicted allergens and laterally-transferred genes associated with secondary metabolism.</title>
        <authorList>
            <person name="Dong X."/>
            <person name="Chaisiri K."/>
            <person name="Xia D."/>
            <person name="Armstrong S.D."/>
            <person name="Fang Y."/>
            <person name="Donnelly M.J."/>
            <person name="Kadowaki T."/>
            <person name="McGarry J.W."/>
            <person name="Darby A.C."/>
            <person name="Makepeace B.L."/>
        </authorList>
    </citation>
    <scope>NUCLEOTIDE SEQUENCE [LARGE SCALE GENOMIC DNA]</scope>
    <source>
        <strain evidence="5">UoL-UT</strain>
    </source>
</reference>
<evidence type="ECO:0000259" key="4">
    <source>
        <dbReference type="Pfam" id="PF03372"/>
    </source>
</evidence>
<dbReference type="SUPFAM" id="SSF56219">
    <property type="entry name" value="DNase I-like"/>
    <property type="match status" value="1"/>
</dbReference>
<dbReference type="VEuPathDB" id="VectorBase:LDEU011379"/>
<keyword evidence="6" id="KW-1185">Reference proteome</keyword>
<feature type="domain" description="Endonuclease/exonuclease/phosphatase" evidence="4">
    <location>
        <begin position="24"/>
        <end position="285"/>
    </location>
</feature>
<organism evidence="5 6">
    <name type="scientific">Leptotrombidium deliense</name>
    <dbReference type="NCBI Taxonomy" id="299467"/>
    <lineage>
        <taxon>Eukaryota</taxon>
        <taxon>Metazoa</taxon>
        <taxon>Ecdysozoa</taxon>
        <taxon>Arthropoda</taxon>
        <taxon>Chelicerata</taxon>
        <taxon>Arachnida</taxon>
        <taxon>Acari</taxon>
        <taxon>Acariformes</taxon>
        <taxon>Trombidiformes</taxon>
        <taxon>Prostigmata</taxon>
        <taxon>Anystina</taxon>
        <taxon>Parasitengona</taxon>
        <taxon>Trombiculoidea</taxon>
        <taxon>Trombiculidae</taxon>
        <taxon>Leptotrombidium</taxon>
    </lineage>
</organism>
<dbReference type="PANTHER" id="PTHR12121:SF45">
    <property type="entry name" value="NOCTURNIN"/>
    <property type="match status" value="1"/>
</dbReference>
<protein>
    <recommendedName>
        <fullName evidence="3">Nocturnin</fullName>
    </recommendedName>
</protein>
<comment type="caution">
    <text evidence="5">The sequence shown here is derived from an EMBL/GenBank/DDBJ whole genome shotgun (WGS) entry which is preliminary data.</text>
</comment>
<dbReference type="InterPro" id="IPR050410">
    <property type="entry name" value="CCR4/nocturin_mRNA_transcr"/>
</dbReference>
<sequence length="295" mass="33755">LAKRSYTKVDENGYIDNENSITVMQWNILSQAIGYTCDRFDTCAEKDLLWSSRKWKIIYEIAQYMPLDVICLQEVDHYDFIERMLIKVGYRGTFTPKPDSPCYYISGNTGPDGCAIFYNASRLTLLKSSSRILQVFECESNQVVLNCKFKCKSTGKVFCVSTTHLKARKGPMLSFLRDEQGKDIVDFLDNESGTTPTIITGDFNAEPCEPVYDTITSKYESAYFTALGDEPLYTNWTKRVGEEEMKQTIDYVFYSPENFEVKSVLDLNAQHINSPLPNSQYASDHLSLVAQFHFK</sequence>
<feature type="non-terminal residue" evidence="5">
    <location>
        <position position="1"/>
    </location>
</feature>
<dbReference type="PANTHER" id="PTHR12121">
    <property type="entry name" value="CARBON CATABOLITE REPRESSOR PROTEIN 4"/>
    <property type="match status" value="1"/>
</dbReference>